<dbReference type="RefSeq" id="WP_091479287.1">
    <property type="nucleotide sequence ID" value="NZ_FOTR01000001.1"/>
</dbReference>
<evidence type="ECO:0000256" key="1">
    <source>
        <dbReference type="SAM" id="Phobius"/>
    </source>
</evidence>
<dbReference type="AlphaFoldDB" id="A0A1I4GVD1"/>
<dbReference type="Proteomes" id="UP000198565">
    <property type="component" value="Unassembled WGS sequence"/>
</dbReference>
<evidence type="ECO:0000313" key="3">
    <source>
        <dbReference type="Proteomes" id="UP000198565"/>
    </source>
</evidence>
<evidence type="ECO:0000313" key="2">
    <source>
        <dbReference type="EMBL" id="SFL33101.1"/>
    </source>
</evidence>
<dbReference type="EMBL" id="FOTR01000001">
    <property type="protein sequence ID" value="SFL33101.1"/>
    <property type="molecule type" value="Genomic_DNA"/>
</dbReference>
<feature type="transmembrane region" description="Helical" evidence="1">
    <location>
        <begin position="16"/>
        <end position="37"/>
    </location>
</feature>
<accession>A0A1I4GVD1</accession>
<protein>
    <submittedName>
        <fullName evidence="2">Uncharacterized protein</fullName>
    </submittedName>
</protein>
<feature type="transmembrane region" description="Helical" evidence="1">
    <location>
        <begin position="81"/>
        <end position="104"/>
    </location>
</feature>
<sequence>MGVYIKFYIITHVRYWYIYVANLLVMLFAFIASLLATRYLDALTGDLNIMKFLSVLVFAVISSLLMWIPNITAARKYEGPVVLLAIMNQLFSFAIFYFIGYILYFG</sequence>
<gene>
    <name evidence="2" type="ORF">SAMN04487943_1018</name>
</gene>
<keyword evidence="1" id="KW-0812">Transmembrane</keyword>
<organism evidence="2 3">
    <name type="scientific">Gracilibacillus orientalis</name>
    <dbReference type="NCBI Taxonomy" id="334253"/>
    <lineage>
        <taxon>Bacteria</taxon>
        <taxon>Bacillati</taxon>
        <taxon>Bacillota</taxon>
        <taxon>Bacilli</taxon>
        <taxon>Bacillales</taxon>
        <taxon>Bacillaceae</taxon>
        <taxon>Gracilibacillus</taxon>
    </lineage>
</organism>
<keyword evidence="3" id="KW-1185">Reference proteome</keyword>
<name>A0A1I4GVD1_9BACI</name>
<keyword evidence="1" id="KW-1133">Transmembrane helix</keyword>
<feature type="transmembrane region" description="Helical" evidence="1">
    <location>
        <begin position="49"/>
        <end position="69"/>
    </location>
</feature>
<dbReference type="OrthoDB" id="9952885at2"/>
<reference evidence="3" key="1">
    <citation type="submission" date="2016-10" db="EMBL/GenBank/DDBJ databases">
        <authorList>
            <person name="Varghese N."/>
            <person name="Submissions S."/>
        </authorList>
    </citation>
    <scope>NUCLEOTIDE SEQUENCE [LARGE SCALE GENOMIC DNA]</scope>
    <source>
        <strain evidence="3">CGMCC 1.4250</strain>
    </source>
</reference>
<proteinExistence type="predicted"/>
<keyword evidence="1" id="KW-0472">Membrane</keyword>